<dbReference type="RefSeq" id="WP_147084880.1">
    <property type="nucleotide sequence ID" value="NZ_VORM01000001.1"/>
</dbReference>
<dbReference type="Proteomes" id="UP000321578">
    <property type="component" value="Unassembled WGS sequence"/>
</dbReference>
<dbReference type="Pfam" id="PF13715">
    <property type="entry name" value="CarbopepD_reg_2"/>
    <property type="match status" value="1"/>
</dbReference>
<reference evidence="3 4" key="1">
    <citation type="submission" date="2019-08" db="EMBL/GenBank/DDBJ databases">
        <title>Genomes of Subsaximicrobium wynnwilliamsii strains.</title>
        <authorList>
            <person name="Bowman J.P."/>
        </authorList>
    </citation>
    <scope>NUCLEOTIDE SEQUENCE [LARGE SCALE GENOMIC DNA]</scope>
    <source>
        <strain evidence="3 4">2-80-2</strain>
    </source>
</reference>
<comment type="caution">
    <text evidence="3">The sequence shown here is derived from an EMBL/GenBank/DDBJ whole genome shotgun (WGS) entry which is preliminary data.</text>
</comment>
<keyword evidence="4" id="KW-1185">Reference proteome</keyword>
<dbReference type="EMBL" id="VORO01000002">
    <property type="protein sequence ID" value="TXD90778.1"/>
    <property type="molecule type" value="Genomic_DNA"/>
</dbReference>
<feature type="domain" description="Secretion system C-terminal sorting" evidence="2">
    <location>
        <begin position="139"/>
        <end position="214"/>
    </location>
</feature>
<protein>
    <submittedName>
        <fullName evidence="3">T9SS type A sorting domain-containing protein</fullName>
    </submittedName>
</protein>
<dbReference type="OrthoDB" id="9768177at2"/>
<evidence type="ECO:0000259" key="2">
    <source>
        <dbReference type="Pfam" id="PF18962"/>
    </source>
</evidence>
<proteinExistence type="predicted"/>
<dbReference type="AlphaFoldDB" id="A0A5C6ZM50"/>
<evidence type="ECO:0000313" key="3">
    <source>
        <dbReference type="EMBL" id="TXD90778.1"/>
    </source>
</evidence>
<sequence>MKKTLLIVSVLMSLSIYGQTLIKGTVYDPNGALPLANILVKHSTKGTATDHEGRFLISAKPADTLIISYLGFATKHIPVGQAESITVVLDEYEALDEVVIYGFGSRTMSCHTIQCSICCMVAHDSSEAQELKESPKTKLFPNPSKDGFFQIKTEAPFSELKVIVANISGRIISEENYDASNAKLWIDLSNEAAGIYLVNLYAEGEKIASKKAIIY</sequence>
<name>A0A5C6ZM50_9FLAO</name>
<dbReference type="SUPFAM" id="SSF49464">
    <property type="entry name" value="Carboxypeptidase regulatory domain-like"/>
    <property type="match status" value="1"/>
</dbReference>
<evidence type="ECO:0000256" key="1">
    <source>
        <dbReference type="ARBA" id="ARBA00022729"/>
    </source>
</evidence>
<dbReference type="NCBIfam" id="TIGR04183">
    <property type="entry name" value="Por_Secre_tail"/>
    <property type="match status" value="1"/>
</dbReference>
<accession>A0A5C6ZM50</accession>
<dbReference type="InterPro" id="IPR008969">
    <property type="entry name" value="CarboxyPept-like_regulatory"/>
</dbReference>
<evidence type="ECO:0000313" key="4">
    <source>
        <dbReference type="Proteomes" id="UP000321578"/>
    </source>
</evidence>
<dbReference type="Pfam" id="PF18962">
    <property type="entry name" value="Por_Secre_tail"/>
    <property type="match status" value="1"/>
</dbReference>
<organism evidence="3 4">
    <name type="scientific">Subsaximicrobium wynnwilliamsii</name>
    <dbReference type="NCBI Taxonomy" id="291179"/>
    <lineage>
        <taxon>Bacteria</taxon>
        <taxon>Pseudomonadati</taxon>
        <taxon>Bacteroidota</taxon>
        <taxon>Flavobacteriia</taxon>
        <taxon>Flavobacteriales</taxon>
        <taxon>Flavobacteriaceae</taxon>
        <taxon>Subsaximicrobium</taxon>
    </lineage>
</organism>
<keyword evidence="1" id="KW-0732">Signal</keyword>
<dbReference type="InterPro" id="IPR026444">
    <property type="entry name" value="Secre_tail"/>
</dbReference>
<gene>
    <name evidence="3" type="ORF">ESY86_02110</name>
</gene>